<dbReference type="PANTHER" id="PTHR43792">
    <property type="entry name" value="GNAT FAMILY, PUTATIVE (AFU_ORTHOLOGUE AFUA_3G00765)-RELATED-RELATED"/>
    <property type="match status" value="1"/>
</dbReference>
<feature type="domain" description="N-acetyltransferase" evidence="1">
    <location>
        <begin position="12"/>
        <end position="181"/>
    </location>
</feature>
<dbReference type="PANTHER" id="PTHR43792:SF1">
    <property type="entry name" value="N-ACETYLTRANSFERASE DOMAIN-CONTAINING PROTEIN"/>
    <property type="match status" value="1"/>
</dbReference>
<protein>
    <submittedName>
        <fullName evidence="2">GNAT family N-acetyltransferase</fullName>
    </submittedName>
</protein>
<name>A0ABN0WFE8_9ACTN</name>
<dbReference type="SUPFAM" id="SSF55729">
    <property type="entry name" value="Acyl-CoA N-acyltransferases (Nat)"/>
    <property type="match status" value="1"/>
</dbReference>
<accession>A0ABN0WFE8</accession>
<dbReference type="InterPro" id="IPR016181">
    <property type="entry name" value="Acyl_CoA_acyltransferase"/>
</dbReference>
<dbReference type="RefSeq" id="WP_252802960.1">
    <property type="nucleotide sequence ID" value="NZ_BAAABM010000016.1"/>
</dbReference>
<dbReference type="PROSITE" id="PS51186">
    <property type="entry name" value="GNAT"/>
    <property type="match status" value="1"/>
</dbReference>
<evidence type="ECO:0000313" key="2">
    <source>
        <dbReference type="EMBL" id="GAA0335394.1"/>
    </source>
</evidence>
<dbReference type="Proteomes" id="UP001501822">
    <property type="component" value="Unassembled WGS sequence"/>
</dbReference>
<dbReference type="EMBL" id="BAAABM010000016">
    <property type="protein sequence ID" value="GAA0335394.1"/>
    <property type="molecule type" value="Genomic_DNA"/>
</dbReference>
<dbReference type="InterPro" id="IPR000182">
    <property type="entry name" value="GNAT_dom"/>
</dbReference>
<keyword evidence="3" id="KW-1185">Reference proteome</keyword>
<proteinExistence type="predicted"/>
<comment type="caution">
    <text evidence="2">The sequence shown here is derived from an EMBL/GenBank/DDBJ whole genome shotgun (WGS) entry which is preliminary data.</text>
</comment>
<reference evidence="2 3" key="1">
    <citation type="journal article" date="2019" name="Int. J. Syst. Evol. Microbiol.">
        <title>The Global Catalogue of Microorganisms (GCM) 10K type strain sequencing project: providing services to taxonomists for standard genome sequencing and annotation.</title>
        <authorList>
            <consortium name="The Broad Institute Genomics Platform"/>
            <consortium name="The Broad Institute Genome Sequencing Center for Infectious Disease"/>
            <person name="Wu L."/>
            <person name="Ma J."/>
        </authorList>
    </citation>
    <scope>NUCLEOTIDE SEQUENCE [LARGE SCALE GENOMIC DNA]</scope>
    <source>
        <strain evidence="2 3">JCM 3146</strain>
    </source>
</reference>
<organism evidence="2 3">
    <name type="scientific">Actinoallomurus spadix</name>
    <dbReference type="NCBI Taxonomy" id="79912"/>
    <lineage>
        <taxon>Bacteria</taxon>
        <taxon>Bacillati</taxon>
        <taxon>Actinomycetota</taxon>
        <taxon>Actinomycetes</taxon>
        <taxon>Streptosporangiales</taxon>
        <taxon>Thermomonosporaceae</taxon>
        <taxon>Actinoallomurus</taxon>
    </lineage>
</organism>
<dbReference type="InterPro" id="IPR051531">
    <property type="entry name" value="N-acetyltransferase"/>
</dbReference>
<dbReference type="Gene3D" id="3.40.630.30">
    <property type="match status" value="1"/>
</dbReference>
<evidence type="ECO:0000259" key="1">
    <source>
        <dbReference type="PROSITE" id="PS51186"/>
    </source>
</evidence>
<sequence length="203" mass="22967">MPDSAVLTTERLILRRWRDSDREPFAALNADPEVMEHFPETWDRARSDAFVDRIEEVFDERGFGHWALEVAATGRFIGFTGLWVPRFDAHFTPTVEIAWRLARPAWGHGYASEAARRALTFAFEDLRLPEVVSFTARPNLRSQAVMRRIGMTHDAAGDFDHPFVAEGHPLRPHVLYRMRADQWPAAATRATSGEGNAPAGNGR</sequence>
<evidence type="ECO:0000313" key="3">
    <source>
        <dbReference type="Proteomes" id="UP001501822"/>
    </source>
</evidence>
<dbReference type="Pfam" id="PF13302">
    <property type="entry name" value="Acetyltransf_3"/>
    <property type="match status" value="1"/>
</dbReference>
<gene>
    <name evidence="2" type="ORF">GCM10010151_26330</name>
</gene>